<dbReference type="AlphaFoldDB" id="A0A444Z587"/>
<sequence length="199" mass="23207">MRIEAEETVAECEGKEDPICDELNRVKGLRVEDILRMEFCTSKEARCFYNSYSRLKGFSMRQGKKVPNKVGEIVRYTFVCNRKGFRDKKWLEKADQKREHKVMTRCGYLAEMRIKRKDGCGKGLSDVEIAHLTSLREVGISIPKIYQSFAAHVGGFNLTRFTKQDMYNEVRKQRSLQNRDVNAAVRYLEGVARVDNRMY</sequence>
<dbReference type="EMBL" id="SDMP01000015">
    <property type="protein sequence ID" value="RYR09246.1"/>
    <property type="molecule type" value="Genomic_DNA"/>
</dbReference>
<organism evidence="2 3">
    <name type="scientific">Arachis hypogaea</name>
    <name type="common">Peanut</name>
    <dbReference type="NCBI Taxonomy" id="3818"/>
    <lineage>
        <taxon>Eukaryota</taxon>
        <taxon>Viridiplantae</taxon>
        <taxon>Streptophyta</taxon>
        <taxon>Embryophyta</taxon>
        <taxon>Tracheophyta</taxon>
        <taxon>Spermatophyta</taxon>
        <taxon>Magnoliopsida</taxon>
        <taxon>eudicotyledons</taxon>
        <taxon>Gunneridae</taxon>
        <taxon>Pentapetalae</taxon>
        <taxon>rosids</taxon>
        <taxon>fabids</taxon>
        <taxon>Fabales</taxon>
        <taxon>Fabaceae</taxon>
        <taxon>Papilionoideae</taxon>
        <taxon>50 kb inversion clade</taxon>
        <taxon>dalbergioids sensu lato</taxon>
        <taxon>Dalbergieae</taxon>
        <taxon>Pterocarpus clade</taxon>
        <taxon>Arachis</taxon>
    </lineage>
</organism>
<dbReference type="Proteomes" id="UP000289738">
    <property type="component" value="Chromosome B05"/>
</dbReference>
<proteinExistence type="predicted"/>
<dbReference type="PANTHER" id="PTHR47718">
    <property type="entry name" value="OS01G0519700 PROTEIN"/>
    <property type="match status" value="1"/>
</dbReference>
<accession>A0A444Z587</accession>
<keyword evidence="3" id="KW-1185">Reference proteome</keyword>
<evidence type="ECO:0000313" key="2">
    <source>
        <dbReference type="EMBL" id="RYR09246.1"/>
    </source>
</evidence>
<name>A0A444Z587_ARAHY</name>
<evidence type="ECO:0000313" key="3">
    <source>
        <dbReference type="Proteomes" id="UP000289738"/>
    </source>
</evidence>
<reference evidence="2 3" key="1">
    <citation type="submission" date="2019-01" db="EMBL/GenBank/DDBJ databases">
        <title>Sequencing of cultivated peanut Arachis hypogaea provides insights into genome evolution and oil improvement.</title>
        <authorList>
            <person name="Chen X."/>
        </authorList>
    </citation>
    <scope>NUCLEOTIDE SEQUENCE [LARGE SCALE GENOMIC DNA]</scope>
    <source>
        <strain evidence="3">cv. Fuhuasheng</strain>
        <tissue evidence="2">Leaves</tissue>
    </source>
</reference>
<gene>
    <name evidence="2" type="ORF">Ahy_B05g077416</name>
</gene>
<protein>
    <recommendedName>
        <fullName evidence="1">FAR1 domain-containing protein</fullName>
    </recommendedName>
</protein>
<comment type="caution">
    <text evidence="2">The sequence shown here is derived from an EMBL/GenBank/DDBJ whole genome shotgun (WGS) entry which is preliminary data.</text>
</comment>
<dbReference type="Pfam" id="PF03101">
    <property type="entry name" value="FAR1"/>
    <property type="match status" value="1"/>
</dbReference>
<feature type="domain" description="FAR1" evidence="1">
    <location>
        <begin position="48"/>
        <end position="119"/>
    </location>
</feature>
<dbReference type="InterPro" id="IPR004330">
    <property type="entry name" value="FAR1_DNA_bnd_dom"/>
</dbReference>
<evidence type="ECO:0000259" key="1">
    <source>
        <dbReference type="Pfam" id="PF03101"/>
    </source>
</evidence>